<sequence>MRRLVIDGGYIVFDEFADNISLSPSLSATTTSRTENAQQTVVSESYALPFSMSDVRRAVLAMIRDGKTPGFDVVGNVGNEVGAGPYPNSEAMLQHSFADWPRSMGKSFILWKGDSHARDSTKMREYERIMRSNDALKSRLTTLDLRRKDQPLKLKGFGRLFSKQKEPSQD</sequence>
<keyword evidence="2" id="KW-1185">Reference proteome</keyword>
<evidence type="ECO:0000313" key="2">
    <source>
        <dbReference type="Proteomes" id="UP000051952"/>
    </source>
</evidence>
<dbReference type="Proteomes" id="UP000051952">
    <property type="component" value="Unassembled WGS sequence"/>
</dbReference>
<evidence type="ECO:0000313" key="1">
    <source>
        <dbReference type="EMBL" id="CUG93368.1"/>
    </source>
</evidence>
<gene>
    <name evidence="1" type="ORF">BSAL_42530</name>
</gene>
<dbReference type="VEuPathDB" id="TriTrypDB:BSAL_42530"/>
<protein>
    <submittedName>
        <fullName evidence="1">Uncharacterized protein</fullName>
    </submittedName>
</protein>
<name>A0A0S4JSM8_BODSA</name>
<reference evidence="2" key="1">
    <citation type="submission" date="2015-09" db="EMBL/GenBank/DDBJ databases">
        <authorList>
            <consortium name="Pathogen Informatics"/>
        </authorList>
    </citation>
    <scope>NUCLEOTIDE SEQUENCE [LARGE SCALE GENOMIC DNA]</scope>
    <source>
        <strain evidence="2">Lake Konstanz</strain>
    </source>
</reference>
<dbReference type="AlphaFoldDB" id="A0A0S4JSM8"/>
<organism evidence="1 2">
    <name type="scientific">Bodo saltans</name>
    <name type="common">Flagellated protozoan</name>
    <dbReference type="NCBI Taxonomy" id="75058"/>
    <lineage>
        <taxon>Eukaryota</taxon>
        <taxon>Discoba</taxon>
        <taxon>Euglenozoa</taxon>
        <taxon>Kinetoplastea</taxon>
        <taxon>Metakinetoplastina</taxon>
        <taxon>Eubodonida</taxon>
        <taxon>Bodonidae</taxon>
        <taxon>Bodo</taxon>
    </lineage>
</organism>
<accession>A0A0S4JSM8</accession>
<proteinExistence type="predicted"/>
<dbReference type="EMBL" id="CYKH01002150">
    <property type="protein sequence ID" value="CUG93368.1"/>
    <property type="molecule type" value="Genomic_DNA"/>
</dbReference>